<organism evidence="13 14">
    <name type="scientific">Tsukamurella asaccharolytica</name>
    <dbReference type="NCBI Taxonomy" id="2592067"/>
    <lineage>
        <taxon>Bacteria</taxon>
        <taxon>Bacillati</taxon>
        <taxon>Actinomycetota</taxon>
        <taxon>Actinomycetes</taxon>
        <taxon>Mycobacteriales</taxon>
        <taxon>Tsukamurellaceae</taxon>
        <taxon>Tsukamurella</taxon>
    </lineage>
</organism>
<dbReference type="Pfam" id="PF01174">
    <property type="entry name" value="SNO"/>
    <property type="match status" value="1"/>
</dbReference>
<evidence type="ECO:0000256" key="12">
    <source>
        <dbReference type="PIRSR" id="PIRSR005639-2"/>
    </source>
</evidence>
<dbReference type="PIRSF" id="PIRSF005639">
    <property type="entry name" value="Glut_amidoT_SNO"/>
    <property type="match status" value="1"/>
</dbReference>
<comment type="subunit">
    <text evidence="9 10">In the presence of PdxS, forms a dodecamer of heterodimers. Only shows activity in the heterodimer.</text>
</comment>
<dbReference type="Proteomes" id="UP000317291">
    <property type="component" value="Unassembled WGS sequence"/>
</dbReference>
<dbReference type="Gene3D" id="3.40.50.880">
    <property type="match status" value="1"/>
</dbReference>
<comment type="pathway">
    <text evidence="10">Cofactor biosynthesis; pyridoxal 5'-phosphate biosynthesis.</text>
</comment>
<evidence type="ECO:0000256" key="9">
    <source>
        <dbReference type="ARBA" id="ARBA00064749"/>
    </source>
</evidence>
<evidence type="ECO:0000256" key="8">
    <source>
        <dbReference type="ARBA" id="ARBA00054599"/>
    </source>
</evidence>
<keyword evidence="2 10" id="KW-0378">Hydrolase</keyword>
<comment type="caution">
    <text evidence="13">The sequence shown here is derived from an EMBL/GenBank/DDBJ whole genome shotgun (WGS) entry which is preliminary data.</text>
</comment>
<comment type="similarity">
    <text evidence="1 10">Belongs to the glutaminase PdxT/SNO family.</text>
</comment>
<protein>
    <recommendedName>
        <fullName evidence="10">Pyridoxal 5'-phosphate synthase subunit PdxT</fullName>
        <ecNumber evidence="10">4.3.3.6</ecNumber>
    </recommendedName>
    <alternativeName>
        <fullName evidence="10">Pdx2</fullName>
    </alternativeName>
    <alternativeName>
        <fullName evidence="10">Pyridoxal 5'-phosphate synthase glutaminase subunit</fullName>
        <ecNumber evidence="10">3.5.1.2</ecNumber>
    </alternativeName>
</protein>
<evidence type="ECO:0000256" key="2">
    <source>
        <dbReference type="ARBA" id="ARBA00022801"/>
    </source>
</evidence>
<dbReference type="PANTHER" id="PTHR31559:SF0">
    <property type="entry name" value="PYRIDOXAL 5'-PHOSPHATE SYNTHASE SUBUNIT SNO1-RELATED"/>
    <property type="match status" value="1"/>
</dbReference>
<dbReference type="GO" id="GO:0005829">
    <property type="term" value="C:cytosol"/>
    <property type="evidence" value="ECO:0007669"/>
    <property type="project" value="TreeGrafter"/>
</dbReference>
<dbReference type="GO" id="GO:0008614">
    <property type="term" value="P:pyridoxine metabolic process"/>
    <property type="evidence" value="ECO:0007669"/>
    <property type="project" value="TreeGrafter"/>
</dbReference>
<sequence length="195" mass="20513">MLALQGDVREHRHALEAVGAATTAVRTAADLAAVDGIVIPGGESTTMSRLLGVFDLFDPLREALGAGLPAYGSCAGMILLASEVLDTRPDARCLGAIDMTVRRNAFGRQVDSFETDLAVAGVDGAPVRAVFIRAPWVERVGEGVEVLARVPAGAGPTAGTVVAVRQGVTMATSFHPEVTGDLRIHRRFVDSVRRR</sequence>
<feature type="active site" description="Charge relay system" evidence="10 11">
    <location>
        <position position="177"/>
    </location>
</feature>
<evidence type="ECO:0000256" key="10">
    <source>
        <dbReference type="HAMAP-Rule" id="MF_01615"/>
    </source>
</evidence>
<dbReference type="OrthoDB" id="9810320at2"/>
<comment type="function">
    <text evidence="8 10">Catalyzes the hydrolysis of glutamine to glutamate and ammonia as part of the biosynthesis of pyridoxal 5'-phosphate. The resulting ammonia molecule is channeled to the active site of PdxS.</text>
</comment>
<reference evidence="13 14" key="1">
    <citation type="submission" date="2019-06" db="EMBL/GenBank/DDBJ databases">
        <title>Tsukamurella conjunctivitidis sp. nov., Tsukamurella assacharolytica sp. nov. and Tsukamurella sputae sp. nov. isolated from patients with conjunctivitis, bacteraemia (lymphoma) and respiratory infection (sputum) in Hong Kong.</title>
        <authorList>
            <person name="Teng J.L.L."/>
            <person name="Lee H.H."/>
            <person name="Fong J.Y.H."/>
            <person name="Fok K.M.N."/>
            <person name="Lau S.K.P."/>
            <person name="Woo P.C.Y."/>
        </authorList>
    </citation>
    <scope>NUCLEOTIDE SEQUENCE [LARGE SCALE GENOMIC DNA]</scope>
    <source>
        <strain evidence="13 14">HKU71</strain>
    </source>
</reference>
<name>A0A5C5RBV8_9ACTN</name>
<dbReference type="AlphaFoldDB" id="A0A5C5RBV8"/>
<dbReference type="SUPFAM" id="SSF52317">
    <property type="entry name" value="Class I glutamine amidotransferase-like"/>
    <property type="match status" value="1"/>
</dbReference>
<dbReference type="EC" id="3.5.1.2" evidence="10"/>
<comment type="catalytic activity">
    <reaction evidence="7 10">
        <text>L-glutamine + H2O = L-glutamate + NH4(+)</text>
        <dbReference type="Rhea" id="RHEA:15889"/>
        <dbReference type="ChEBI" id="CHEBI:15377"/>
        <dbReference type="ChEBI" id="CHEBI:28938"/>
        <dbReference type="ChEBI" id="CHEBI:29985"/>
        <dbReference type="ChEBI" id="CHEBI:58359"/>
        <dbReference type="EC" id="3.5.1.2"/>
    </reaction>
</comment>
<dbReference type="InterPro" id="IPR029062">
    <property type="entry name" value="Class_I_gatase-like"/>
</dbReference>
<dbReference type="CDD" id="cd01749">
    <property type="entry name" value="GATase1_PB"/>
    <property type="match status" value="1"/>
</dbReference>
<feature type="binding site" evidence="10 12">
    <location>
        <begin position="42"/>
        <end position="44"/>
    </location>
    <ligand>
        <name>L-glutamine</name>
        <dbReference type="ChEBI" id="CHEBI:58359"/>
    </ligand>
</feature>
<feature type="binding site" evidence="10 12">
    <location>
        <begin position="132"/>
        <end position="133"/>
    </location>
    <ligand>
        <name>L-glutamine</name>
        <dbReference type="ChEBI" id="CHEBI:58359"/>
    </ligand>
</feature>
<dbReference type="GO" id="GO:0006543">
    <property type="term" value="P:L-glutamine catabolic process"/>
    <property type="evidence" value="ECO:0007669"/>
    <property type="project" value="UniProtKB-UniRule"/>
</dbReference>
<evidence type="ECO:0000256" key="1">
    <source>
        <dbReference type="ARBA" id="ARBA00008345"/>
    </source>
</evidence>
<dbReference type="EMBL" id="VIGW01000003">
    <property type="protein sequence ID" value="TWS20286.1"/>
    <property type="molecule type" value="Genomic_DNA"/>
</dbReference>
<dbReference type="InterPro" id="IPR002161">
    <property type="entry name" value="PdxT/SNO"/>
</dbReference>
<evidence type="ECO:0000256" key="4">
    <source>
        <dbReference type="ARBA" id="ARBA00022962"/>
    </source>
</evidence>
<dbReference type="GO" id="GO:0036381">
    <property type="term" value="F:pyridoxal 5'-phosphate synthase (glutamine hydrolysing) activity"/>
    <property type="evidence" value="ECO:0007669"/>
    <property type="project" value="UniProtKB-UniRule"/>
</dbReference>
<dbReference type="NCBIfam" id="TIGR03800">
    <property type="entry name" value="PLP_synth_Pdx2"/>
    <property type="match status" value="1"/>
</dbReference>
<dbReference type="InterPro" id="IPR021196">
    <property type="entry name" value="PdxT/SNO_CS"/>
</dbReference>
<evidence type="ECO:0000256" key="7">
    <source>
        <dbReference type="ARBA" id="ARBA00049534"/>
    </source>
</evidence>
<feature type="binding site" evidence="10 12">
    <location>
        <position position="103"/>
    </location>
    <ligand>
        <name>L-glutamine</name>
        <dbReference type="ChEBI" id="CHEBI:58359"/>
    </ligand>
</feature>
<dbReference type="PROSITE" id="PS51273">
    <property type="entry name" value="GATASE_TYPE_1"/>
    <property type="match status" value="1"/>
</dbReference>
<keyword evidence="5 10" id="KW-0456">Lyase</keyword>
<evidence type="ECO:0000256" key="5">
    <source>
        <dbReference type="ARBA" id="ARBA00023239"/>
    </source>
</evidence>
<dbReference type="GO" id="GO:0004359">
    <property type="term" value="F:glutaminase activity"/>
    <property type="evidence" value="ECO:0007669"/>
    <property type="project" value="UniProtKB-UniRule"/>
</dbReference>
<dbReference type="PROSITE" id="PS01236">
    <property type="entry name" value="PDXT_SNO_1"/>
    <property type="match status" value="1"/>
</dbReference>
<comment type="catalytic activity">
    <reaction evidence="6 10">
        <text>aldehydo-D-ribose 5-phosphate + D-glyceraldehyde 3-phosphate + L-glutamine = pyridoxal 5'-phosphate + L-glutamate + phosphate + 3 H2O + H(+)</text>
        <dbReference type="Rhea" id="RHEA:31507"/>
        <dbReference type="ChEBI" id="CHEBI:15377"/>
        <dbReference type="ChEBI" id="CHEBI:15378"/>
        <dbReference type="ChEBI" id="CHEBI:29985"/>
        <dbReference type="ChEBI" id="CHEBI:43474"/>
        <dbReference type="ChEBI" id="CHEBI:58273"/>
        <dbReference type="ChEBI" id="CHEBI:58359"/>
        <dbReference type="ChEBI" id="CHEBI:59776"/>
        <dbReference type="ChEBI" id="CHEBI:597326"/>
        <dbReference type="EC" id="4.3.3.6"/>
    </reaction>
</comment>
<evidence type="ECO:0000256" key="6">
    <source>
        <dbReference type="ARBA" id="ARBA00047992"/>
    </source>
</evidence>
<dbReference type="UniPathway" id="UPA00245"/>
<dbReference type="EC" id="4.3.3.6" evidence="10"/>
<gene>
    <name evidence="10 13" type="primary">pdxT</name>
    <name evidence="13" type="ORF">FK529_08015</name>
</gene>
<feature type="active site" description="Charge relay system" evidence="10 11">
    <location>
        <position position="175"/>
    </location>
</feature>
<evidence type="ECO:0000313" key="13">
    <source>
        <dbReference type="EMBL" id="TWS20286.1"/>
    </source>
</evidence>
<evidence type="ECO:0000313" key="14">
    <source>
        <dbReference type="Proteomes" id="UP000317291"/>
    </source>
</evidence>
<keyword evidence="3 10" id="KW-0663">Pyridoxal phosphate</keyword>
<dbReference type="FunFam" id="3.40.50.880:FF:000010">
    <property type="entry name" value="uncharacterized protein LOC100176842 isoform X2"/>
    <property type="match status" value="1"/>
</dbReference>
<dbReference type="GO" id="GO:0042823">
    <property type="term" value="P:pyridoxal phosphate biosynthetic process"/>
    <property type="evidence" value="ECO:0007669"/>
    <property type="project" value="UniProtKB-UniRule"/>
</dbReference>
<dbReference type="GO" id="GO:1903600">
    <property type="term" value="C:glutaminase complex"/>
    <property type="evidence" value="ECO:0007669"/>
    <property type="project" value="TreeGrafter"/>
</dbReference>
<evidence type="ECO:0000256" key="3">
    <source>
        <dbReference type="ARBA" id="ARBA00022898"/>
    </source>
</evidence>
<proteinExistence type="inferred from homology"/>
<keyword evidence="4 10" id="KW-0315">Glutamine amidotransferase</keyword>
<feature type="active site" description="Nucleophile" evidence="10 11">
    <location>
        <position position="74"/>
    </location>
</feature>
<dbReference type="PROSITE" id="PS51130">
    <property type="entry name" value="PDXT_SNO_2"/>
    <property type="match status" value="1"/>
</dbReference>
<keyword evidence="14" id="KW-1185">Reference proteome</keyword>
<dbReference type="HAMAP" id="MF_01615">
    <property type="entry name" value="PdxT"/>
    <property type="match status" value="1"/>
</dbReference>
<accession>A0A5C5RBV8</accession>
<evidence type="ECO:0000256" key="11">
    <source>
        <dbReference type="PIRSR" id="PIRSR005639-1"/>
    </source>
</evidence>
<dbReference type="PANTHER" id="PTHR31559">
    <property type="entry name" value="PYRIDOXAL 5'-PHOSPHATE SYNTHASE SUBUNIT SNO"/>
    <property type="match status" value="1"/>
</dbReference>